<dbReference type="NCBIfam" id="TIGR00071">
    <property type="entry name" value="hisT_truA"/>
    <property type="match status" value="1"/>
</dbReference>
<dbReference type="AlphaFoldDB" id="A0A285E9L1"/>
<dbReference type="Pfam" id="PF01416">
    <property type="entry name" value="PseudoU_synth_1"/>
    <property type="match status" value="2"/>
</dbReference>
<dbReference type="InterPro" id="IPR020097">
    <property type="entry name" value="PsdUridine_synth_TruA_a/b_dom"/>
</dbReference>
<dbReference type="InterPro" id="IPR001406">
    <property type="entry name" value="PsdUridine_synth_TruA"/>
</dbReference>
<dbReference type="PANTHER" id="PTHR11142:SF0">
    <property type="entry name" value="TRNA PSEUDOURIDINE SYNTHASE-LIKE 1"/>
    <property type="match status" value="1"/>
</dbReference>
<dbReference type="InterPro" id="IPR020103">
    <property type="entry name" value="PsdUridine_synth_cat_dom_sf"/>
</dbReference>
<evidence type="ECO:0000256" key="2">
    <source>
        <dbReference type="ARBA" id="ARBA00022694"/>
    </source>
</evidence>
<feature type="binding site" evidence="4 6">
    <location>
        <position position="127"/>
    </location>
    <ligand>
        <name>substrate</name>
    </ligand>
</feature>
<keyword evidence="3 4" id="KW-0413">Isomerase</keyword>
<feature type="active site" description="Nucleophile" evidence="4 5">
    <location>
        <position position="66"/>
    </location>
</feature>
<dbReference type="HAMAP" id="MF_00171">
    <property type="entry name" value="TruA"/>
    <property type="match status" value="1"/>
</dbReference>
<dbReference type="InterPro" id="IPR020095">
    <property type="entry name" value="PsdUridine_synth_TruA_C"/>
</dbReference>
<name>A0A285E9L1_9ACTN</name>
<dbReference type="InterPro" id="IPR020094">
    <property type="entry name" value="TruA/RsuA/RluB/E/F_N"/>
</dbReference>
<evidence type="ECO:0000256" key="5">
    <source>
        <dbReference type="PIRSR" id="PIRSR001430-1"/>
    </source>
</evidence>
<dbReference type="SUPFAM" id="SSF55120">
    <property type="entry name" value="Pseudouridine synthase"/>
    <property type="match status" value="1"/>
</dbReference>
<dbReference type="Proteomes" id="UP000219514">
    <property type="component" value="Unassembled WGS sequence"/>
</dbReference>
<feature type="domain" description="Pseudouridine synthase I TruA alpha/beta" evidence="8">
    <location>
        <begin position="161"/>
        <end position="262"/>
    </location>
</feature>
<evidence type="ECO:0000259" key="8">
    <source>
        <dbReference type="Pfam" id="PF01416"/>
    </source>
</evidence>
<organism evidence="9 10">
    <name type="scientific">Geodermatophilus sabuli</name>
    <dbReference type="NCBI Taxonomy" id="1564158"/>
    <lineage>
        <taxon>Bacteria</taxon>
        <taxon>Bacillati</taxon>
        <taxon>Actinomycetota</taxon>
        <taxon>Actinomycetes</taxon>
        <taxon>Geodermatophilales</taxon>
        <taxon>Geodermatophilaceae</taxon>
        <taxon>Geodermatophilus</taxon>
    </lineage>
</organism>
<evidence type="ECO:0000256" key="3">
    <source>
        <dbReference type="ARBA" id="ARBA00023235"/>
    </source>
</evidence>
<dbReference type="CDD" id="cd02570">
    <property type="entry name" value="PseudoU_synth_EcTruA"/>
    <property type="match status" value="1"/>
</dbReference>
<evidence type="ECO:0000313" key="9">
    <source>
        <dbReference type="EMBL" id="SNX95697.1"/>
    </source>
</evidence>
<evidence type="ECO:0000256" key="7">
    <source>
        <dbReference type="RuleBase" id="RU003792"/>
    </source>
</evidence>
<comment type="similarity">
    <text evidence="1 4 7">Belongs to the tRNA pseudouridine synthase TruA family.</text>
</comment>
<dbReference type="FunFam" id="3.30.70.660:FF:000003">
    <property type="entry name" value="tRNA pseudouridine synthase A"/>
    <property type="match status" value="1"/>
</dbReference>
<sequence length="279" mass="30228">MHDVDEPATVPGGGLVRLRLRIAYDGTALHGWARQPAQRTVQGDLEAALQTVLRCPVELTVAGRTDAGVHATGQVAHTDVPREAWDAQRDRLVRRLRGVLPLDIAVPAVGEAPDDFDARFGALRRHYVYRLADADSGPPPLRRADTVGWPRRLDVDAMHLAAGLLLGEHDFAAYCRRREGATTIRTLLGLSVERNGDLVRVRASADAFCHSMVRSLVGALLAVGEGRRPPEWPAGLLPRTERASEVLVAPAGGLTLVAVDYPPDAELAARAQVTRARRD</sequence>
<evidence type="ECO:0000256" key="6">
    <source>
        <dbReference type="PIRSR" id="PIRSR001430-2"/>
    </source>
</evidence>
<reference evidence="9 10" key="1">
    <citation type="submission" date="2017-09" db="EMBL/GenBank/DDBJ databases">
        <authorList>
            <person name="Ehlers B."/>
            <person name="Leendertz F.H."/>
        </authorList>
    </citation>
    <scope>NUCLEOTIDE SEQUENCE [LARGE SCALE GENOMIC DNA]</scope>
    <source>
        <strain evidence="9 10">DSM 46844</strain>
    </source>
</reference>
<dbReference type="PIRSF" id="PIRSF001430">
    <property type="entry name" value="tRNA_psdUrid_synth"/>
    <property type="match status" value="1"/>
</dbReference>
<comment type="subunit">
    <text evidence="4">Homodimer.</text>
</comment>
<keyword evidence="10" id="KW-1185">Reference proteome</keyword>
<evidence type="ECO:0000313" key="10">
    <source>
        <dbReference type="Proteomes" id="UP000219514"/>
    </source>
</evidence>
<keyword evidence="2 4" id="KW-0819">tRNA processing</keyword>
<comment type="caution">
    <text evidence="4">Lacks conserved residue(s) required for the propagation of feature annotation.</text>
</comment>
<feature type="domain" description="Pseudouridine synthase I TruA alpha/beta" evidence="8">
    <location>
        <begin position="23"/>
        <end position="120"/>
    </location>
</feature>
<gene>
    <name evidence="4" type="primary">truA</name>
    <name evidence="9" type="ORF">SAMN06893097_102401</name>
</gene>
<evidence type="ECO:0000256" key="4">
    <source>
        <dbReference type="HAMAP-Rule" id="MF_00171"/>
    </source>
</evidence>
<proteinExistence type="inferred from homology"/>
<dbReference type="RefSeq" id="WP_245853664.1">
    <property type="nucleotide sequence ID" value="NZ_JACHXB010000003.1"/>
</dbReference>
<dbReference type="Gene3D" id="3.30.70.660">
    <property type="entry name" value="Pseudouridine synthase I, catalytic domain, C-terminal subdomain"/>
    <property type="match status" value="1"/>
</dbReference>
<accession>A0A285E9L1</accession>
<comment type="catalytic activity">
    <reaction evidence="4 7">
        <text>uridine(38/39/40) in tRNA = pseudouridine(38/39/40) in tRNA</text>
        <dbReference type="Rhea" id="RHEA:22376"/>
        <dbReference type="Rhea" id="RHEA-COMP:10085"/>
        <dbReference type="Rhea" id="RHEA-COMP:10087"/>
        <dbReference type="ChEBI" id="CHEBI:65314"/>
        <dbReference type="ChEBI" id="CHEBI:65315"/>
        <dbReference type="EC" id="5.4.99.12"/>
    </reaction>
</comment>
<protein>
    <recommendedName>
        <fullName evidence="4">tRNA pseudouridine synthase A</fullName>
        <ecNumber evidence="4">5.4.99.12</ecNumber>
    </recommendedName>
    <alternativeName>
        <fullName evidence="4">tRNA pseudouridine(38-40) synthase</fullName>
    </alternativeName>
    <alternativeName>
        <fullName evidence="4">tRNA pseudouridylate synthase I</fullName>
    </alternativeName>
    <alternativeName>
        <fullName evidence="4">tRNA-uridine isomerase I</fullName>
    </alternativeName>
</protein>
<dbReference type="EC" id="5.4.99.12" evidence="4"/>
<dbReference type="FunFam" id="3.30.70.580:FF:000008">
    <property type="entry name" value="tRNA pseudouridine synthase A"/>
    <property type="match status" value="1"/>
</dbReference>
<comment type="function">
    <text evidence="4">Formation of pseudouridine at positions 38, 39 and 40 in the anticodon stem and loop of transfer RNAs.</text>
</comment>
<evidence type="ECO:0000256" key="1">
    <source>
        <dbReference type="ARBA" id="ARBA00009375"/>
    </source>
</evidence>
<dbReference type="GO" id="GO:0003723">
    <property type="term" value="F:RNA binding"/>
    <property type="evidence" value="ECO:0007669"/>
    <property type="project" value="InterPro"/>
</dbReference>
<dbReference type="GO" id="GO:0031119">
    <property type="term" value="P:tRNA pseudouridine synthesis"/>
    <property type="evidence" value="ECO:0007669"/>
    <property type="project" value="UniProtKB-UniRule"/>
</dbReference>
<dbReference type="EMBL" id="OBDO01000002">
    <property type="protein sequence ID" value="SNX95697.1"/>
    <property type="molecule type" value="Genomic_DNA"/>
</dbReference>
<dbReference type="PANTHER" id="PTHR11142">
    <property type="entry name" value="PSEUDOURIDYLATE SYNTHASE"/>
    <property type="match status" value="1"/>
</dbReference>
<dbReference type="Gene3D" id="3.30.70.580">
    <property type="entry name" value="Pseudouridine synthase I, catalytic domain, N-terminal subdomain"/>
    <property type="match status" value="1"/>
</dbReference>
<dbReference type="GO" id="GO:0160147">
    <property type="term" value="F:tRNA pseudouridine(38-40) synthase activity"/>
    <property type="evidence" value="ECO:0007669"/>
    <property type="project" value="UniProtKB-EC"/>
</dbReference>